<dbReference type="KEGG" id="tpal:117642341"/>
<evidence type="ECO:0000256" key="1">
    <source>
        <dbReference type="ARBA" id="ARBA00006432"/>
    </source>
</evidence>
<accession>A0A6P8ZK15</accession>
<dbReference type="AlphaFoldDB" id="A0A6P8ZK15"/>
<dbReference type="SUPFAM" id="SSF56801">
    <property type="entry name" value="Acetyl-CoA synthetase-like"/>
    <property type="match status" value="1"/>
</dbReference>
<dbReference type="InterPro" id="IPR045851">
    <property type="entry name" value="AMP-bd_C_sf"/>
</dbReference>
<dbReference type="InParanoid" id="A0A6P8ZK15"/>
<dbReference type="GO" id="GO:0006631">
    <property type="term" value="P:fatty acid metabolic process"/>
    <property type="evidence" value="ECO:0007669"/>
    <property type="project" value="TreeGrafter"/>
</dbReference>
<evidence type="ECO:0000313" key="5">
    <source>
        <dbReference type="RefSeq" id="XP_034236314.1"/>
    </source>
</evidence>
<dbReference type="PANTHER" id="PTHR43201">
    <property type="entry name" value="ACYL-COA SYNTHETASE"/>
    <property type="match status" value="1"/>
</dbReference>
<dbReference type="Gene3D" id="3.30.300.30">
    <property type="match status" value="1"/>
</dbReference>
<dbReference type="Pfam" id="PF13193">
    <property type="entry name" value="AMP-binding_C"/>
    <property type="match status" value="1"/>
</dbReference>
<feature type="domain" description="AMP-binding enzyme C-terminal" evidence="3">
    <location>
        <begin position="481"/>
        <end position="556"/>
    </location>
</feature>
<dbReference type="Pfam" id="PF00501">
    <property type="entry name" value="AMP-binding"/>
    <property type="match status" value="1"/>
</dbReference>
<dbReference type="RefSeq" id="XP_034236314.1">
    <property type="nucleotide sequence ID" value="XM_034380423.1"/>
</dbReference>
<dbReference type="FunCoup" id="A0A6P8ZK15">
    <property type="interactions" value="746"/>
</dbReference>
<reference evidence="5" key="1">
    <citation type="journal article" date="2014" name="Science">
        <title>Phylogenomics resolves the timing and pattern of insect evolution.</title>
        <authorList>
            <person name="Misof B."/>
            <person name="Liu S."/>
            <person name="Meusemann K."/>
            <person name="Peters R.S."/>
            <person name="Donath A."/>
            <person name="Mayer C."/>
            <person name="Frandsen P.B."/>
            <person name="Ware J."/>
            <person name="Flouri T."/>
            <person name="Beutel R.G."/>
            <person name="Niehuis O."/>
            <person name="Petersen M."/>
            <person name="Izquierdo-Carrasco F."/>
            <person name="Wappler T."/>
            <person name="Rust J."/>
            <person name="Aberer A.J."/>
            <person name="Aspock U."/>
            <person name="Aspock H."/>
            <person name="Bartel D."/>
            <person name="Blanke A."/>
            <person name="Berger S."/>
            <person name="Bohm A."/>
            <person name="Buckley T.R."/>
            <person name="Calcott B."/>
            <person name="Chen J."/>
            <person name="Friedrich F."/>
            <person name="Fukui M."/>
            <person name="Fujita M."/>
            <person name="Greve C."/>
            <person name="Grobe P."/>
            <person name="Gu S."/>
            <person name="Huang Y."/>
            <person name="Jermiin L.S."/>
            <person name="Kawahara A.Y."/>
            <person name="Krogmann L."/>
            <person name="Kubiak M."/>
            <person name="Lanfear R."/>
            <person name="Letsch H."/>
            <person name="Li Y."/>
            <person name="Li Z."/>
            <person name="Li J."/>
            <person name="Lu H."/>
            <person name="Machida R."/>
            <person name="Mashimo Y."/>
            <person name="Kapli P."/>
            <person name="McKenna D.D."/>
            <person name="Meng G."/>
            <person name="Nakagaki Y."/>
            <person name="Navarrete-Heredia J.L."/>
            <person name="Ott M."/>
            <person name="Ou Y."/>
            <person name="Pass G."/>
            <person name="Podsiadlowski L."/>
            <person name="Pohl H."/>
            <person name="von Reumont B.M."/>
            <person name="Schutte K."/>
            <person name="Sekiya K."/>
            <person name="Shimizu S."/>
            <person name="Slipinski A."/>
            <person name="Stamatakis A."/>
            <person name="Song W."/>
            <person name="Su X."/>
            <person name="Szucsich N.U."/>
            <person name="Tan M."/>
            <person name="Tan X."/>
            <person name="Tang M."/>
            <person name="Tang J."/>
            <person name="Timelthaler G."/>
            <person name="Tomizuka S."/>
            <person name="Trautwein M."/>
            <person name="Tong X."/>
            <person name="Uchifune T."/>
            <person name="Walzl M.G."/>
            <person name="Wiegmann B.M."/>
            <person name="Wilbrandt J."/>
            <person name="Wipfler B."/>
            <person name="Wong T.K."/>
            <person name="Wu Q."/>
            <person name="Wu G."/>
            <person name="Xie Y."/>
            <person name="Yang S."/>
            <person name="Yang Q."/>
            <person name="Yeates D.K."/>
            <person name="Yoshizawa K."/>
            <person name="Zhang Q."/>
            <person name="Zhang R."/>
            <person name="Zhang W."/>
            <person name="Zhang Y."/>
            <person name="Zhao J."/>
            <person name="Zhou C."/>
            <person name="Zhou L."/>
            <person name="Ziesmann T."/>
            <person name="Zou S."/>
            <person name="Li Y."/>
            <person name="Xu X."/>
            <person name="Zhang Y."/>
            <person name="Yang H."/>
            <person name="Wang J."/>
            <person name="Wang J."/>
            <person name="Kjer K.M."/>
            <person name="Zhou X."/>
        </authorList>
    </citation>
    <scope>NUCLEOTIDE SEQUENCE</scope>
</reference>
<evidence type="ECO:0000259" key="3">
    <source>
        <dbReference type="Pfam" id="PF13193"/>
    </source>
</evidence>
<dbReference type="InterPro" id="IPR025110">
    <property type="entry name" value="AMP-bd_C"/>
</dbReference>
<keyword evidence="4" id="KW-1185">Reference proteome</keyword>
<proteinExistence type="inferred from homology"/>
<reference evidence="5" key="3">
    <citation type="submission" date="2025-08" db="UniProtKB">
        <authorList>
            <consortium name="RefSeq"/>
        </authorList>
    </citation>
    <scope>IDENTIFICATION</scope>
</reference>
<evidence type="ECO:0000313" key="4">
    <source>
        <dbReference type="Proteomes" id="UP000515158"/>
    </source>
</evidence>
<dbReference type="CDD" id="cd05941">
    <property type="entry name" value="MCS"/>
    <property type="match status" value="1"/>
</dbReference>
<evidence type="ECO:0000259" key="2">
    <source>
        <dbReference type="Pfam" id="PF00501"/>
    </source>
</evidence>
<dbReference type="Gene3D" id="3.40.50.12780">
    <property type="entry name" value="N-terminal domain of ligase-like"/>
    <property type="match status" value="1"/>
</dbReference>
<feature type="domain" description="AMP-dependent synthetase/ligase" evidence="2">
    <location>
        <begin position="36"/>
        <end position="430"/>
    </location>
</feature>
<comment type="similarity">
    <text evidence="1">Belongs to the ATP-dependent AMP-binding enzyme family.</text>
</comment>
<dbReference type="Proteomes" id="UP000515158">
    <property type="component" value="Unplaced"/>
</dbReference>
<dbReference type="OrthoDB" id="2962993at2759"/>
<gene>
    <name evidence="5" type="primary">LOC117642341</name>
</gene>
<dbReference type="InterPro" id="IPR000873">
    <property type="entry name" value="AMP-dep_synth/lig_dom"/>
</dbReference>
<organism evidence="5">
    <name type="scientific">Thrips palmi</name>
    <name type="common">Melon thrips</name>
    <dbReference type="NCBI Taxonomy" id="161013"/>
    <lineage>
        <taxon>Eukaryota</taxon>
        <taxon>Metazoa</taxon>
        <taxon>Ecdysozoa</taxon>
        <taxon>Arthropoda</taxon>
        <taxon>Hexapoda</taxon>
        <taxon>Insecta</taxon>
        <taxon>Pterygota</taxon>
        <taxon>Neoptera</taxon>
        <taxon>Paraneoptera</taxon>
        <taxon>Thysanoptera</taxon>
        <taxon>Terebrantia</taxon>
        <taxon>Thripoidea</taxon>
        <taxon>Thripidae</taxon>
        <taxon>Thrips</taxon>
    </lineage>
</organism>
<dbReference type="GeneID" id="117642341"/>
<name>A0A6P8ZK15_THRPL</name>
<dbReference type="InterPro" id="IPR042099">
    <property type="entry name" value="ANL_N_sf"/>
</dbReference>
<dbReference type="GO" id="GO:0031956">
    <property type="term" value="F:medium-chain fatty acid-CoA ligase activity"/>
    <property type="evidence" value="ECO:0007669"/>
    <property type="project" value="TreeGrafter"/>
</dbReference>
<reference evidence="5" key="2">
    <citation type="journal article" date="2018" name="Proc. Natl. Acad. Sci. U.S.A.">
        <title>Phylogenomics and the evolution of hemipteroid insects.</title>
        <authorList>
            <person name="Johnson K.P."/>
            <person name="Dietrich C.H."/>
            <person name="Friedrich F."/>
            <person name="Beutel R.G."/>
            <person name="Wipfler B."/>
            <person name="Peters R.S."/>
            <person name="Allen J.M."/>
            <person name="Petersen M."/>
            <person name="Donath A."/>
            <person name="Walden K.K."/>
            <person name="Kozlov A.M."/>
            <person name="Podsiadlowski L."/>
            <person name="Mayer C."/>
            <person name="Meusemann K."/>
            <person name="Vasilikopoulos A."/>
            <person name="Waterhouse R.M."/>
            <person name="Cameron S.L."/>
            <person name="Weirauch C."/>
            <person name="Swanson D.R."/>
            <person name="Percy D.M."/>
            <person name="Hardy N.B."/>
            <person name="Terry I."/>
            <person name="Liu S."/>
            <person name="Zhou X."/>
            <person name="Misof B."/>
            <person name="Robertson H.M."/>
            <person name="Yoshizawa K."/>
        </authorList>
    </citation>
    <scope>NUCLEOTIDE SEQUENCE</scope>
</reference>
<dbReference type="PANTHER" id="PTHR43201:SF8">
    <property type="entry name" value="ACYL-COA SYNTHETASE FAMILY MEMBER 3"/>
    <property type="match status" value="1"/>
</dbReference>
<protein>
    <submittedName>
        <fullName evidence="5">Malonate--CoA ligase ACSF3, mitochondrial-like</fullName>
    </submittedName>
</protein>
<sequence length="571" mass="61910">MIVPRISVLRSAPALAGACRCLHSGKPRLSPTPVFRRAVDFADRPAVRDCHGDYTYAGLWRSSRALAEEVSRRLDGQQQKRVAFLCPNDATYVIALWACWISGQIAVPLSPLHPESSLRYFVEDSEAGLLLAPASTAPRLAPLAPSGGQGRTLLVLEDSVRRAAVADKITSLDASEKASGQRSGDQGSAMIIYTSGTTNLPKGVLLSHGNLAAQVHALQHAWRVGPSDNVLHTLPLHHMHGIMNALLCPLAAGGRVTMLPKFSASQVWREMLSDAEDRVNVFMAVPTSYAKLLEEYGASVGSTPQQRDQVRDTTRRKMRLMASGSAPLPVPVFQQWEDATGHRLLERFGMSEVGMVLSNPLEPQSGRKPGFVGTPLPAARVRIVRPAMDGQREEVLCEGDDQGTVLRVKDGKPTVGHLLVKGPNVCAGYWRKPDATAKEFTADGWFKTGDTCEFVDGSYKILGRTSVDIIKTGGYKVSAVQVETCLLGHPDIADCAVVGLADGTWGQKIAAVVRLQDGATLSLEKLRDWAREKLPPYSLPKVLRVMKEVPRNPMGKVNKKTLVAEVFPDSS</sequence>